<evidence type="ECO:0000313" key="2">
    <source>
        <dbReference type="EMBL" id="MBC6110761.1"/>
    </source>
</evidence>
<keyword evidence="3" id="KW-1185">Reference proteome</keyword>
<comment type="caution">
    <text evidence="2">The sequence shown here is derived from an EMBL/GenBank/DDBJ whole genome shotgun (WGS) entry which is preliminary data.</text>
</comment>
<protein>
    <recommendedName>
        <fullName evidence="1">Beta-xylosidase C-terminal Concanavalin A-like domain-containing protein</fullName>
    </recommendedName>
</protein>
<evidence type="ECO:0000259" key="1">
    <source>
        <dbReference type="Pfam" id="PF17851"/>
    </source>
</evidence>
<dbReference type="InterPro" id="IPR013320">
    <property type="entry name" value="ConA-like_dom_sf"/>
</dbReference>
<evidence type="ECO:0000313" key="3">
    <source>
        <dbReference type="Proteomes" id="UP000652755"/>
    </source>
</evidence>
<feature type="domain" description="Beta-xylosidase C-terminal Concanavalin A-like" evidence="1">
    <location>
        <begin position="25"/>
        <end position="96"/>
    </location>
</feature>
<name>A0ABR7KRV5_9SPHI</name>
<dbReference type="InterPro" id="IPR041542">
    <property type="entry name" value="GH43_C2"/>
</dbReference>
<organism evidence="2 3">
    <name type="scientific">Pedobacter fastidiosus</name>
    <dbReference type="NCBI Taxonomy" id="2765361"/>
    <lineage>
        <taxon>Bacteria</taxon>
        <taxon>Pseudomonadati</taxon>
        <taxon>Bacteroidota</taxon>
        <taxon>Sphingobacteriia</taxon>
        <taxon>Sphingobacteriales</taxon>
        <taxon>Sphingobacteriaceae</taxon>
        <taxon>Pedobacter</taxon>
    </lineage>
</organism>
<feature type="non-terminal residue" evidence="2">
    <location>
        <position position="1"/>
    </location>
</feature>
<sequence>LLFSSNNSGGQFKIGERGSNLLVYALYLQITANKEDYSFSYGNTPNNWKLLKDKVDGKFLSTQVAGGFIGSLFAMYATSSGVPSTNSASFKWLDYKGDDAVYR</sequence>
<dbReference type="Proteomes" id="UP000652755">
    <property type="component" value="Unassembled WGS sequence"/>
</dbReference>
<dbReference type="EMBL" id="JACRYL010000007">
    <property type="protein sequence ID" value="MBC6110761.1"/>
    <property type="molecule type" value="Genomic_DNA"/>
</dbReference>
<reference evidence="2 3" key="1">
    <citation type="submission" date="2020-08" db="EMBL/GenBank/DDBJ databases">
        <authorList>
            <person name="Sun Q."/>
            <person name="Inoue M."/>
        </authorList>
    </citation>
    <scope>NUCLEOTIDE SEQUENCE [LARGE SCALE GENOMIC DNA]</scope>
    <source>
        <strain evidence="2 3">CCM 8938</strain>
    </source>
</reference>
<accession>A0ABR7KRV5</accession>
<dbReference type="Gene3D" id="2.60.120.200">
    <property type="match status" value="1"/>
</dbReference>
<dbReference type="Pfam" id="PF17851">
    <property type="entry name" value="GH43_C2"/>
    <property type="match status" value="1"/>
</dbReference>
<dbReference type="SUPFAM" id="SSF49899">
    <property type="entry name" value="Concanavalin A-like lectins/glucanases"/>
    <property type="match status" value="1"/>
</dbReference>
<gene>
    <name evidence="2" type="ORF">H7U22_10010</name>
</gene>
<proteinExistence type="predicted"/>